<dbReference type="EC" id="5.4.3.8" evidence="4"/>
<dbReference type="PANTHER" id="PTHR43713:SF3">
    <property type="entry name" value="GLUTAMATE-1-SEMIALDEHYDE 2,1-AMINOMUTASE 1, CHLOROPLASTIC-RELATED"/>
    <property type="match status" value="1"/>
</dbReference>
<dbReference type="Gene3D" id="3.40.640.10">
    <property type="entry name" value="Type I PLP-dependent aspartate aminotransferase-like (Major domain)"/>
    <property type="match status" value="1"/>
</dbReference>
<dbReference type="InterPro" id="IPR015424">
    <property type="entry name" value="PyrdxlP-dep_Trfase"/>
</dbReference>
<evidence type="ECO:0000256" key="3">
    <source>
        <dbReference type="RuleBase" id="RU003560"/>
    </source>
</evidence>
<dbReference type="CDD" id="cd00610">
    <property type="entry name" value="OAT_like"/>
    <property type="match status" value="1"/>
</dbReference>
<dbReference type="GO" id="GO:0042286">
    <property type="term" value="F:glutamate-1-semialdehyde 2,1-aminomutase activity"/>
    <property type="evidence" value="ECO:0007669"/>
    <property type="project" value="UniProtKB-EC"/>
</dbReference>
<gene>
    <name evidence="4" type="primary">hemL1_2</name>
    <name evidence="4" type="ORF">MOBUDSM44075_04888</name>
</gene>
<organism evidence="4 5">
    <name type="scientific">Mycolicibacterium obuense</name>
    <dbReference type="NCBI Taxonomy" id="1807"/>
    <lineage>
        <taxon>Bacteria</taxon>
        <taxon>Bacillati</taxon>
        <taxon>Actinomycetota</taxon>
        <taxon>Actinomycetes</taxon>
        <taxon>Mycobacteriales</taxon>
        <taxon>Mycobacteriaceae</taxon>
        <taxon>Mycolicibacterium</taxon>
    </lineage>
</organism>
<evidence type="ECO:0000256" key="1">
    <source>
        <dbReference type="ARBA" id="ARBA00001933"/>
    </source>
</evidence>
<dbReference type="GO" id="GO:0008483">
    <property type="term" value="F:transaminase activity"/>
    <property type="evidence" value="ECO:0007669"/>
    <property type="project" value="InterPro"/>
</dbReference>
<sequence length="449" mass="46866">MSLDDKLPLGHVEALVPASMAYMDRARRVIPRGMTSRGRGRAVPVAFRRGRGAHLYDLDGRGYVDLVMALGPLLLGHSPAAVIEAVRRQLADGVQFGGQHVGEAQLAELIVEHVPSAQKVLFSNTGSEAVQAAVRIARATTGRRLIVKFEGHYHGWIDPFFVNSPGVSAAAPAENALIPVAHNVAGQPAPTEVLVCPWNDVAALEAVFAAHGTEIAAVITEPIPFNLGTMLADPAYLPAMRDLTRRNGALLIFDEVVSGFRVGLGGAQAMLGVTPDLTTFAKAMAAGFPIAAITGTDEAMASAIDGPVFHGGTYNGTPLSVAAAIATIDFLADNAATVYPHMQALGEQLAEGLRALATKYTIPLVVNQIGSVLQLMWDPHLPVRAFADADAADPAPLAAIGELALAGGVYAAPRGLMFLSTAHTGDDVHHVLGAYDVAIGTYLAQADIG</sequence>
<keyword evidence="4" id="KW-0413">Isomerase</keyword>
<dbReference type="Proteomes" id="UP000036313">
    <property type="component" value="Unassembled WGS sequence"/>
</dbReference>
<comment type="similarity">
    <text evidence="3">Belongs to the class-III pyridoxal-phosphate-dependent aminotransferase family.</text>
</comment>
<dbReference type="InterPro" id="IPR049704">
    <property type="entry name" value="Aminotrans_3_PPA_site"/>
</dbReference>
<comment type="cofactor">
    <cofactor evidence="1">
        <name>pyridoxal 5'-phosphate</name>
        <dbReference type="ChEBI" id="CHEBI:597326"/>
    </cofactor>
</comment>
<evidence type="ECO:0000256" key="2">
    <source>
        <dbReference type="ARBA" id="ARBA00022898"/>
    </source>
</evidence>
<dbReference type="Gene3D" id="3.90.1150.10">
    <property type="entry name" value="Aspartate Aminotransferase, domain 1"/>
    <property type="match status" value="1"/>
</dbReference>
<dbReference type="InterPro" id="IPR015422">
    <property type="entry name" value="PyrdxlP-dep_Trfase_small"/>
</dbReference>
<accession>A0A0J6VIP6</accession>
<evidence type="ECO:0000313" key="5">
    <source>
        <dbReference type="Proteomes" id="UP000036313"/>
    </source>
</evidence>
<dbReference type="InterPro" id="IPR015421">
    <property type="entry name" value="PyrdxlP-dep_Trfase_major"/>
</dbReference>
<name>A0A0J6VIP6_9MYCO</name>
<dbReference type="EMBL" id="JYNU01000057">
    <property type="protein sequence ID" value="KMO69462.1"/>
    <property type="molecule type" value="Genomic_DNA"/>
</dbReference>
<evidence type="ECO:0000313" key="4">
    <source>
        <dbReference type="EMBL" id="KMO69462.1"/>
    </source>
</evidence>
<comment type="caution">
    <text evidence="4">The sequence shown here is derived from an EMBL/GenBank/DDBJ whole genome shotgun (WGS) entry which is preliminary data.</text>
</comment>
<dbReference type="InterPro" id="IPR005814">
    <property type="entry name" value="Aminotrans_3"/>
</dbReference>
<reference evidence="4 5" key="1">
    <citation type="journal article" date="2015" name="Genome Biol. Evol.">
        <title>Characterization of Three Mycobacterium spp. with Potential Use in Bioremediation by Genome Sequencing and Comparative Genomics.</title>
        <authorList>
            <person name="Das S."/>
            <person name="Pettersson B.M."/>
            <person name="Behra P.R."/>
            <person name="Ramesh M."/>
            <person name="Dasgupta S."/>
            <person name="Bhattacharya A."/>
            <person name="Kirsebom L.A."/>
        </authorList>
    </citation>
    <scope>NUCLEOTIDE SEQUENCE [LARGE SCALE GENOMIC DNA]</scope>
    <source>
        <strain evidence="4 5">DSM 44075</strain>
    </source>
</reference>
<protein>
    <submittedName>
        <fullName evidence="4">Glutamate-1-semialdehyde 2,1-aminomutase 1</fullName>
        <ecNumber evidence="4">5.4.3.8</ecNumber>
    </submittedName>
</protein>
<dbReference type="PROSITE" id="PS00600">
    <property type="entry name" value="AA_TRANSFER_CLASS_3"/>
    <property type="match status" value="1"/>
</dbReference>
<dbReference type="Pfam" id="PF00202">
    <property type="entry name" value="Aminotran_3"/>
    <property type="match status" value="1"/>
</dbReference>
<dbReference type="AlphaFoldDB" id="A0A0J6VIP6"/>
<dbReference type="PATRIC" id="fig|1807.14.peg.4925"/>
<proteinExistence type="inferred from homology"/>
<dbReference type="SUPFAM" id="SSF53383">
    <property type="entry name" value="PLP-dependent transferases"/>
    <property type="match status" value="1"/>
</dbReference>
<keyword evidence="2 3" id="KW-0663">Pyridoxal phosphate</keyword>
<dbReference type="PANTHER" id="PTHR43713">
    <property type="entry name" value="GLUTAMATE-1-SEMIALDEHYDE 2,1-AMINOMUTASE"/>
    <property type="match status" value="1"/>
</dbReference>
<dbReference type="GO" id="GO:0030170">
    <property type="term" value="F:pyridoxal phosphate binding"/>
    <property type="evidence" value="ECO:0007669"/>
    <property type="project" value="InterPro"/>
</dbReference>
<dbReference type="RefSeq" id="WP_053079474.1">
    <property type="nucleotide sequence ID" value="NZ_JYNU01000057.1"/>
</dbReference>